<dbReference type="GO" id="GO:0046872">
    <property type="term" value="F:metal ion binding"/>
    <property type="evidence" value="ECO:0007669"/>
    <property type="project" value="InterPro"/>
</dbReference>
<dbReference type="EMBL" id="RJSG01000002">
    <property type="protein sequence ID" value="RNL79453.1"/>
    <property type="molecule type" value="Genomic_DNA"/>
</dbReference>
<gene>
    <name evidence="2" type="ORF">EFL95_10735</name>
</gene>
<dbReference type="RefSeq" id="WP_123233955.1">
    <property type="nucleotide sequence ID" value="NZ_RJSG01000002.1"/>
</dbReference>
<proteinExistence type="predicted"/>
<name>A0A3N0DVL5_9ACTN</name>
<dbReference type="Pfam" id="PF11716">
    <property type="entry name" value="MDMPI_N"/>
    <property type="match status" value="1"/>
</dbReference>
<dbReference type="InterPro" id="IPR034660">
    <property type="entry name" value="DinB/YfiT-like"/>
</dbReference>
<dbReference type="Gene3D" id="1.20.120.450">
    <property type="entry name" value="dinb family like domain"/>
    <property type="match status" value="1"/>
</dbReference>
<organism evidence="2 3">
    <name type="scientific">Nocardioides marmorisolisilvae</name>
    <dbReference type="NCBI Taxonomy" id="1542737"/>
    <lineage>
        <taxon>Bacteria</taxon>
        <taxon>Bacillati</taxon>
        <taxon>Actinomycetota</taxon>
        <taxon>Actinomycetes</taxon>
        <taxon>Propionibacteriales</taxon>
        <taxon>Nocardioidaceae</taxon>
        <taxon>Nocardioides</taxon>
    </lineage>
</organism>
<keyword evidence="3" id="KW-1185">Reference proteome</keyword>
<dbReference type="NCBIfam" id="TIGR03083">
    <property type="entry name" value="maleylpyruvate isomerase family mycothiol-dependent enzyme"/>
    <property type="match status" value="1"/>
</dbReference>
<reference evidence="2 3" key="1">
    <citation type="submission" date="2018-11" db="EMBL/GenBank/DDBJ databases">
        <authorList>
            <person name="Li F."/>
        </authorList>
    </citation>
    <scope>NUCLEOTIDE SEQUENCE [LARGE SCALE GENOMIC DNA]</scope>
    <source>
        <strain evidence="2 3">KIS18-7</strain>
    </source>
</reference>
<keyword evidence="2" id="KW-0670">Pyruvate</keyword>
<dbReference type="Proteomes" id="UP000277094">
    <property type="component" value="Unassembled WGS sequence"/>
</dbReference>
<sequence>MPTAEALESLHHSDQRLLRTVDSQSAGDWREPSLLPGWTRAHVVAHLALNAEGFAGALEGLTTGEQVAIYPSNDARTAGIHELAQAETPEIRERLFAATQRLRDVFGLLTAEQWEGTVNRLPEGPVWPAVDLVEARQREVEIHHADLGLDYTHADWPVDFATTLLDSSTATHDLSPDSPAFAVRATDLGRTWPVGAAAPEVSGGASALGWWLIGRGDGDGLETDGGVLPALGPWQRAR</sequence>
<keyword evidence="2" id="KW-0413">Isomerase</keyword>
<dbReference type="InterPro" id="IPR036527">
    <property type="entry name" value="SCP2_sterol-bd_dom_sf"/>
</dbReference>
<dbReference type="SUPFAM" id="SSF109854">
    <property type="entry name" value="DinB/YfiT-like putative metalloenzymes"/>
    <property type="match status" value="1"/>
</dbReference>
<feature type="domain" description="Mycothiol-dependent maleylpyruvate isomerase metal-binding" evidence="1">
    <location>
        <begin position="10"/>
        <end position="147"/>
    </location>
</feature>
<dbReference type="InterPro" id="IPR024344">
    <property type="entry name" value="MDMPI_metal-binding"/>
</dbReference>
<comment type="caution">
    <text evidence="2">The sequence shown here is derived from an EMBL/GenBank/DDBJ whole genome shotgun (WGS) entry which is preliminary data.</text>
</comment>
<dbReference type="SUPFAM" id="SSF55718">
    <property type="entry name" value="SCP-like"/>
    <property type="match status" value="1"/>
</dbReference>
<evidence type="ECO:0000259" key="1">
    <source>
        <dbReference type="Pfam" id="PF11716"/>
    </source>
</evidence>
<protein>
    <submittedName>
        <fullName evidence="2">Maleylpyruvate isomerase family mycothiol-dependent enzyme</fullName>
    </submittedName>
</protein>
<dbReference type="AlphaFoldDB" id="A0A3N0DVL5"/>
<dbReference type="OrthoDB" id="5118203at2"/>
<accession>A0A3N0DVL5</accession>
<evidence type="ECO:0000313" key="2">
    <source>
        <dbReference type="EMBL" id="RNL79453.1"/>
    </source>
</evidence>
<evidence type="ECO:0000313" key="3">
    <source>
        <dbReference type="Proteomes" id="UP000277094"/>
    </source>
</evidence>
<dbReference type="InterPro" id="IPR017517">
    <property type="entry name" value="Maleyloyr_isom"/>
</dbReference>
<dbReference type="GO" id="GO:0016853">
    <property type="term" value="F:isomerase activity"/>
    <property type="evidence" value="ECO:0007669"/>
    <property type="project" value="UniProtKB-KW"/>
</dbReference>
<dbReference type="Gene3D" id="3.30.1050.20">
    <property type="match status" value="1"/>
</dbReference>